<keyword evidence="4" id="KW-1185">Reference proteome</keyword>
<evidence type="ECO:0008006" key="5">
    <source>
        <dbReference type="Google" id="ProtNLM"/>
    </source>
</evidence>
<sequence length="393" mass="44321">MPIVFFLIFLLMASLFFKDYLFPSELYEKDGGSFTTPVQTLIDFAPHILQELPKNEKEQKPIKSSKEDTWTKESVKAHPKSYFRSLLTSDTSKTITEFVIRCGNEYLRQTSERDQDNEYRNRHKEKKRQSTFWRQDDTSSSSEEEDEKNKAKSNKDKEDKKKDGQLMTQKDDKNNKLAKSVAAAGFLSLSLYSTYKASVAFSEISFHNQLEILLSQVQAILQSTDIWIREHEKLGDKVPNQVRSDVAYLKELVDFIERLDPRSHKKMEAAGWGCGTLGGLSALGGIVVGSTAIATGGAALAIGGAVVMISSKAQASSKSTLGARLLLEGQVRDRVSLLLKDKEERQRVIQHEFDQQSLKSEPKPIPIKKEYIKEEPKMDKGPPMKAKIPLPAQ</sequence>
<dbReference type="Proteomes" id="UP000242254">
    <property type="component" value="Unassembled WGS sequence"/>
</dbReference>
<dbReference type="AlphaFoldDB" id="A0A2G4SNI9"/>
<protein>
    <recommendedName>
        <fullName evidence="5">Transmembrane protein</fullName>
    </recommendedName>
</protein>
<organism evidence="3 4">
    <name type="scientific">Rhizopus microsporus ATCC 52813</name>
    <dbReference type="NCBI Taxonomy" id="1340429"/>
    <lineage>
        <taxon>Eukaryota</taxon>
        <taxon>Fungi</taxon>
        <taxon>Fungi incertae sedis</taxon>
        <taxon>Mucoromycota</taxon>
        <taxon>Mucoromycotina</taxon>
        <taxon>Mucoromycetes</taxon>
        <taxon>Mucorales</taxon>
        <taxon>Mucorineae</taxon>
        <taxon>Rhizopodaceae</taxon>
        <taxon>Rhizopus</taxon>
    </lineage>
</organism>
<feature type="compositionally biased region" description="Basic and acidic residues" evidence="1">
    <location>
        <begin position="367"/>
        <end position="382"/>
    </location>
</feature>
<proteinExistence type="predicted"/>
<evidence type="ECO:0000313" key="4">
    <source>
        <dbReference type="Proteomes" id="UP000242254"/>
    </source>
</evidence>
<keyword evidence="2" id="KW-0732">Signal</keyword>
<evidence type="ECO:0000256" key="2">
    <source>
        <dbReference type="SAM" id="SignalP"/>
    </source>
</evidence>
<evidence type="ECO:0000313" key="3">
    <source>
        <dbReference type="EMBL" id="PHZ10312.1"/>
    </source>
</evidence>
<feature type="region of interest" description="Disordered" evidence="1">
    <location>
        <begin position="111"/>
        <end position="173"/>
    </location>
</feature>
<feature type="chain" id="PRO_5013579333" description="Transmembrane protein" evidence="2">
    <location>
        <begin position="19"/>
        <end position="393"/>
    </location>
</feature>
<accession>A0A2G4SNI9</accession>
<feature type="compositionally biased region" description="Basic and acidic residues" evidence="1">
    <location>
        <begin position="147"/>
        <end position="173"/>
    </location>
</feature>
<dbReference type="RefSeq" id="XP_023464020.1">
    <property type="nucleotide sequence ID" value="XM_023610198.1"/>
</dbReference>
<feature type="region of interest" description="Disordered" evidence="1">
    <location>
        <begin position="353"/>
        <end position="393"/>
    </location>
</feature>
<gene>
    <name evidence="3" type="ORF">RHIMIDRAFT_245422</name>
</gene>
<feature type="compositionally biased region" description="Basic and acidic residues" evidence="1">
    <location>
        <begin position="111"/>
        <end position="120"/>
    </location>
</feature>
<dbReference type="GeneID" id="35441188"/>
<name>A0A2G4SNI9_RHIZD</name>
<feature type="signal peptide" evidence="2">
    <location>
        <begin position="1"/>
        <end position="18"/>
    </location>
</feature>
<dbReference type="EMBL" id="KZ303855">
    <property type="protein sequence ID" value="PHZ10312.1"/>
    <property type="molecule type" value="Genomic_DNA"/>
</dbReference>
<evidence type="ECO:0000256" key="1">
    <source>
        <dbReference type="SAM" id="MobiDB-lite"/>
    </source>
</evidence>
<reference evidence="3 4" key="1">
    <citation type="journal article" date="2016" name="Proc. Natl. Acad. Sci. U.S.A.">
        <title>Lipid metabolic changes in an early divergent fungus govern the establishment of a mutualistic symbiosis with endobacteria.</title>
        <authorList>
            <person name="Lastovetsky O.A."/>
            <person name="Gaspar M.L."/>
            <person name="Mondo S.J."/>
            <person name="LaButti K.M."/>
            <person name="Sandor L."/>
            <person name="Grigoriev I.V."/>
            <person name="Henry S.A."/>
            <person name="Pawlowska T.E."/>
        </authorList>
    </citation>
    <scope>NUCLEOTIDE SEQUENCE [LARGE SCALE GENOMIC DNA]</scope>
    <source>
        <strain evidence="3 4">ATCC 52813</strain>
    </source>
</reference>